<evidence type="ECO:0000313" key="3">
    <source>
        <dbReference type="Proteomes" id="UP000271162"/>
    </source>
</evidence>
<feature type="transmembrane region" description="Helical" evidence="1">
    <location>
        <begin position="98"/>
        <end position="118"/>
    </location>
</feature>
<accession>A0A0N4YLT5</accession>
<feature type="transmembrane region" description="Helical" evidence="1">
    <location>
        <begin position="58"/>
        <end position="78"/>
    </location>
</feature>
<proteinExistence type="predicted"/>
<name>A0A0N4YLT5_NIPBR</name>
<dbReference type="Proteomes" id="UP000271162">
    <property type="component" value="Unassembled WGS sequence"/>
</dbReference>
<evidence type="ECO:0000256" key="1">
    <source>
        <dbReference type="SAM" id="Phobius"/>
    </source>
</evidence>
<reference evidence="2 3" key="2">
    <citation type="submission" date="2018-11" db="EMBL/GenBank/DDBJ databases">
        <authorList>
            <consortium name="Pathogen Informatics"/>
        </authorList>
    </citation>
    <scope>NUCLEOTIDE SEQUENCE [LARGE SCALE GENOMIC DNA]</scope>
</reference>
<reference evidence="4" key="1">
    <citation type="submission" date="2017-02" db="UniProtKB">
        <authorList>
            <consortium name="WormBaseParasite"/>
        </authorList>
    </citation>
    <scope>IDENTIFICATION</scope>
</reference>
<keyword evidence="1" id="KW-0812">Transmembrane</keyword>
<feature type="transmembrane region" description="Helical" evidence="1">
    <location>
        <begin position="153"/>
        <end position="172"/>
    </location>
</feature>
<keyword evidence="1" id="KW-0472">Membrane</keyword>
<gene>
    <name evidence="2" type="ORF">NBR_LOCUS18090</name>
</gene>
<evidence type="ECO:0000313" key="2">
    <source>
        <dbReference type="EMBL" id="VDL81811.1"/>
    </source>
</evidence>
<protein>
    <submittedName>
        <fullName evidence="4">G protein-coupled receptor</fullName>
    </submittedName>
</protein>
<feature type="transmembrane region" description="Helical" evidence="1">
    <location>
        <begin position="224"/>
        <end position="241"/>
    </location>
</feature>
<evidence type="ECO:0000313" key="4">
    <source>
        <dbReference type="WBParaSite" id="NBR_0001808901-mRNA-1"/>
    </source>
</evidence>
<dbReference type="EMBL" id="UYSL01023169">
    <property type="protein sequence ID" value="VDL81811.1"/>
    <property type="molecule type" value="Genomic_DNA"/>
</dbReference>
<dbReference type="AlphaFoldDB" id="A0A0N4YLT5"/>
<organism evidence="4">
    <name type="scientific">Nippostrongylus brasiliensis</name>
    <name type="common">Rat hookworm</name>
    <dbReference type="NCBI Taxonomy" id="27835"/>
    <lineage>
        <taxon>Eukaryota</taxon>
        <taxon>Metazoa</taxon>
        <taxon>Ecdysozoa</taxon>
        <taxon>Nematoda</taxon>
        <taxon>Chromadorea</taxon>
        <taxon>Rhabditida</taxon>
        <taxon>Rhabditina</taxon>
        <taxon>Rhabditomorpha</taxon>
        <taxon>Strongyloidea</taxon>
        <taxon>Heligmosomidae</taxon>
        <taxon>Nippostrongylus</taxon>
    </lineage>
</organism>
<keyword evidence="3" id="KW-1185">Reference proteome</keyword>
<feature type="transmembrane region" description="Helical" evidence="1">
    <location>
        <begin position="184"/>
        <end position="204"/>
    </location>
</feature>
<dbReference type="OMA" id="IMVVIEM"/>
<dbReference type="WBParaSite" id="NBR_0001808901-mRNA-1">
    <property type="protein sequence ID" value="NBR_0001808901-mRNA-1"/>
    <property type="gene ID" value="NBR_0001808901"/>
</dbReference>
<keyword evidence="1" id="KW-1133">Transmembrane helix</keyword>
<sequence>MASKNDVDRAEASEIDAFEFTDAAFTVATSIIITTSVLSAILHIMFMKAIRKHCGWKTNFAFTILFSMSLNGLMYFTIELIATIMAVAKIDRQQHFVLLRMCLGVLAAYCIFFATITMSSLMGCVYDPSYLATTPLDLPYSYILVLLNQLNNYIGVFLHVVVYSIIFAVLIFKGNIDLRDNNNLRMTAQASIMVVIEMFFFIYWTFCTRNPGPVAATVDELSNLLYFDAIILPYIFLNRNIRARFGIKWASRARTEGTAVRSSPKTVLVTAKLGLYDCRTPPAGEREPAGRAAFAPAVSPIRQQSNVIGGATGAATQAGFSNVLQHDGILT</sequence>
<feature type="transmembrane region" description="Helical" evidence="1">
    <location>
        <begin position="23"/>
        <end position="46"/>
    </location>
</feature>